<dbReference type="UniPathway" id="UPA00048">
    <property type="reaction ID" value="UER00073"/>
</dbReference>
<dbReference type="InterPro" id="IPR036038">
    <property type="entry name" value="Aminotransferase-like"/>
</dbReference>
<keyword evidence="7 12" id="KW-0808">Transferase</keyword>
<reference evidence="15" key="2">
    <citation type="submission" date="2018-07" db="PDB data bank">
        <title>Crystal structure of the branched-chain-amino-acid aminotransferase from Haliangium ochraceum.</title>
        <authorList>
            <person name="Boyko K.M."/>
            <person name="Timofeev V.I."/>
            <person name="Bezsudnova E.Y."/>
            <person name="Nikolaeva A.Y."/>
            <person name="Rakitina T.V."/>
            <person name="Popov V.O."/>
        </authorList>
    </citation>
    <scope>X-RAY CRYSTALLOGRAPHY (2.35 ANGSTROMS) IN COMPLEX WITH PYRIDOXAL 5'-PHOSPHATE</scope>
    <scope>PYRIDOXAL PHOSPHATE AT LYS-167</scope>
</reference>
<evidence type="ECO:0000313" key="13">
    <source>
        <dbReference type="EMBL" id="ACY15539.1"/>
    </source>
</evidence>
<comment type="catalytic activity">
    <reaction evidence="10 12">
        <text>L-isoleucine + 2-oxoglutarate = (S)-3-methyl-2-oxopentanoate + L-glutamate</text>
        <dbReference type="Rhea" id="RHEA:24801"/>
        <dbReference type="ChEBI" id="CHEBI:16810"/>
        <dbReference type="ChEBI" id="CHEBI:29985"/>
        <dbReference type="ChEBI" id="CHEBI:35146"/>
        <dbReference type="ChEBI" id="CHEBI:58045"/>
        <dbReference type="EC" id="2.6.1.42"/>
    </reaction>
</comment>
<dbReference type="PANTHER" id="PTHR42743:SF4">
    <property type="entry name" value="BRANCHED-CHAIN-AMINO-ACID AMINOTRANSFERASE-RELATED"/>
    <property type="match status" value="1"/>
</dbReference>
<dbReference type="eggNOG" id="COG0115">
    <property type="taxonomic scope" value="Bacteria"/>
</dbReference>
<dbReference type="UniPathway" id="UPA00047">
    <property type="reaction ID" value="UER00058"/>
</dbReference>
<dbReference type="FunFam" id="3.20.10.10:FF:000002">
    <property type="entry name" value="D-alanine aminotransferase"/>
    <property type="match status" value="1"/>
</dbReference>
<dbReference type="Gene3D" id="3.20.10.10">
    <property type="entry name" value="D-amino Acid Aminotransferase, subunit A, domain 2"/>
    <property type="match status" value="1"/>
</dbReference>
<dbReference type="Pfam" id="PF01063">
    <property type="entry name" value="Aminotran_4"/>
    <property type="match status" value="1"/>
</dbReference>
<dbReference type="RefSeq" id="WP_012828139.1">
    <property type="nucleotide sequence ID" value="NC_013440.1"/>
</dbReference>
<evidence type="ECO:0000256" key="2">
    <source>
        <dbReference type="ARBA" id="ARBA00004824"/>
    </source>
</evidence>
<feature type="binding site" evidence="15">
    <location>
        <position position="227"/>
    </location>
    <ligand>
        <name>pyridoxal 5'-phosphate</name>
        <dbReference type="ChEBI" id="CHEBI:597326"/>
    </ligand>
</feature>
<dbReference type="InterPro" id="IPR005785">
    <property type="entry name" value="B_amino_transI"/>
</dbReference>
<evidence type="ECO:0000256" key="10">
    <source>
        <dbReference type="ARBA" id="ARBA00048798"/>
    </source>
</evidence>
<name>D0LR31_HALO1</name>
<dbReference type="InterPro" id="IPR043131">
    <property type="entry name" value="BCAT-like_N"/>
</dbReference>
<dbReference type="Proteomes" id="UP000001880">
    <property type="component" value="Chromosome"/>
</dbReference>
<comment type="pathway">
    <text evidence="3 12">Amino-acid biosynthesis; L-valine biosynthesis; L-valine from pyruvate: step 4/4.</text>
</comment>
<organism evidence="13 14">
    <name type="scientific">Haliangium ochraceum (strain DSM 14365 / JCM 11303 / SMP-2)</name>
    <dbReference type="NCBI Taxonomy" id="502025"/>
    <lineage>
        <taxon>Bacteria</taxon>
        <taxon>Pseudomonadati</taxon>
        <taxon>Myxococcota</taxon>
        <taxon>Polyangia</taxon>
        <taxon>Haliangiales</taxon>
        <taxon>Kofleriaceae</taxon>
        <taxon>Haliangium</taxon>
    </lineage>
</organism>
<feature type="binding site" evidence="15">
    <location>
        <position position="229"/>
    </location>
    <ligand>
        <name>pyridoxal 5'-phosphate</name>
        <dbReference type="ChEBI" id="CHEBI:597326"/>
    </ligand>
</feature>
<evidence type="ECO:0000256" key="6">
    <source>
        <dbReference type="ARBA" id="ARBA00022576"/>
    </source>
</evidence>
<keyword evidence="12" id="KW-0028">Amino-acid biosynthesis</keyword>
<comment type="pathway">
    <text evidence="4 12">Amino-acid biosynthesis; L-leucine biosynthesis; L-leucine from 3-methyl-2-oxobutanoate: step 4/4.</text>
</comment>
<dbReference type="GO" id="GO:0009099">
    <property type="term" value="P:L-valine biosynthetic process"/>
    <property type="evidence" value="ECO:0007669"/>
    <property type="project" value="UniProtKB-UniPathway"/>
</dbReference>
<dbReference type="GO" id="GO:0009098">
    <property type="term" value="P:L-leucine biosynthetic process"/>
    <property type="evidence" value="ECO:0007669"/>
    <property type="project" value="UniProtKB-UniPathway"/>
</dbReference>
<dbReference type="SMR" id="D0LR31"/>
<evidence type="ECO:0000256" key="5">
    <source>
        <dbReference type="ARBA" id="ARBA00009320"/>
    </source>
</evidence>
<keyword evidence="14" id="KW-1185">Reference proteome</keyword>
<comment type="similarity">
    <text evidence="5 12">Belongs to the class-IV pyridoxal-phosphate-dependent aminotransferase family.</text>
</comment>
<dbReference type="InterPro" id="IPR050571">
    <property type="entry name" value="Class-IV_PLP-Dep_Aminotrnsfr"/>
</dbReference>
<gene>
    <name evidence="12" type="primary">ilvE</name>
    <name evidence="13" type="ordered locus">Hoch_3033</name>
</gene>
<dbReference type="NCBIfam" id="TIGR01122">
    <property type="entry name" value="ilvE_I"/>
    <property type="match status" value="1"/>
</dbReference>
<comment type="catalytic activity">
    <reaction evidence="9 12">
        <text>L-valine + 2-oxoglutarate = 3-methyl-2-oxobutanoate + L-glutamate</text>
        <dbReference type="Rhea" id="RHEA:24813"/>
        <dbReference type="ChEBI" id="CHEBI:11851"/>
        <dbReference type="ChEBI" id="CHEBI:16810"/>
        <dbReference type="ChEBI" id="CHEBI:29985"/>
        <dbReference type="ChEBI" id="CHEBI:57762"/>
        <dbReference type="EC" id="2.6.1.42"/>
    </reaction>
</comment>
<evidence type="ECO:0000256" key="4">
    <source>
        <dbReference type="ARBA" id="ARBA00005072"/>
    </source>
</evidence>
<feature type="modified residue" description="N6-(pyridoxal phosphate)lysine (covalent)" evidence="15">
    <location>
        <position position="167"/>
    </location>
</feature>
<dbReference type="PANTHER" id="PTHR42743">
    <property type="entry name" value="AMINO-ACID AMINOTRANSFERASE"/>
    <property type="match status" value="1"/>
</dbReference>
<dbReference type="GO" id="GO:0052655">
    <property type="term" value="F:L-valine-2-oxoglutarate transaminase activity"/>
    <property type="evidence" value="ECO:0007669"/>
    <property type="project" value="RHEA"/>
</dbReference>
<evidence type="ECO:0000256" key="11">
    <source>
        <dbReference type="ARBA" id="ARBA00049229"/>
    </source>
</evidence>
<dbReference type="GO" id="GO:0052654">
    <property type="term" value="F:L-leucine-2-oxoglutarate transaminase activity"/>
    <property type="evidence" value="ECO:0007669"/>
    <property type="project" value="RHEA"/>
</dbReference>
<dbReference type="UniPathway" id="UPA00049">
    <property type="reaction ID" value="UER00062"/>
</dbReference>
<evidence type="ECO:0000256" key="1">
    <source>
        <dbReference type="ARBA" id="ARBA00001933"/>
    </source>
</evidence>
<proteinExistence type="evidence at protein level"/>
<dbReference type="KEGG" id="hoh:Hoch_3033"/>
<dbReference type="GO" id="GO:0009097">
    <property type="term" value="P:isoleucine biosynthetic process"/>
    <property type="evidence" value="ECO:0007669"/>
    <property type="project" value="UniProtKB-UniPathway"/>
</dbReference>
<evidence type="ECO:0000313" key="14">
    <source>
        <dbReference type="Proteomes" id="UP000001880"/>
    </source>
</evidence>
<reference evidence="13 14" key="1">
    <citation type="journal article" date="2010" name="Stand. Genomic Sci.">
        <title>Complete genome sequence of Haliangium ochraceum type strain (SMP-2).</title>
        <authorList>
            <consortium name="US DOE Joint Genome Institute (JGI-PGF)"/>
            <person name="Ivanova N."/>
            <person name="Daum C."/>
            <person name="Lang E."/>
            <person name="Abt B."/>
            <person name="Kopitz M."/>
            <person name="Saunders E."/>
            <person name="Lapidus A."/>
            <person name="Lucas S."/>
            <person name="Glavina Del Rio T."/>
            <person name="Nolan M."/>
            <person name="Tice H."/>
            <person name="Copeland A."/>
            <person name="Cheng J.F."/>
            <person name="Chen F."/>
            <person name="Bruce D."/>
            <person name="Goodwin L."/>
            <person name="Pitluck S."/>
            <person name="Mavromatis K."/>
            <person name="Pati A."/>
            <person name="Mikhailova N."/>
            <person name="Chen A."/>
            <person name="Palaniappan K."/>
            <person name="Land M."/>
            <person name="Hauser L."/>
            <person name="Chang Y.J."/>
            <person name="Jeffries C.D."/>
            <person name="Detter J.C."/>
            <person name="Brettin T."/>
            <person name="Rohde M."/>
            <person name="Goker M."/>
            <person name="Bristow J."/>
            <person name="Markowitz V."/>
            <person name="Eisen J.A."/>
            <person name="Hugenholtz P."/>
            <person name="Kyrpides N.C."/>
            <person name="Klenk H.P."/>
        </authorList>
    </citation>
    <scope>NUCLEOTIDE SEQUENCE [LARGE SCALE GENOMIC DNA]</scope>
    <source>
        <strain evidence="14">DSM 14365 / CIP 107738 / JCM 11303 / AJ 13395 / SMP-2</strain>
    </source>
</reference>
<accession>D0LR31</accession>
<evidence type="ECO:0007829" key="15">
    <source>
        <dbReference type="PDB" id="6H65"/>
    </source>
</evidence>
<dbReference type="STRING" id="502025.Hoch_3033"/>
<dbReference type="CDD" id="cd00449">
    <property type="entry name" value="PLPDE_IV"/>
    <property type="match status" value="1"/>
</dbReference>
<comment type="function">
    <text evidence="12">Acts on leucine, isoleucine and valine.</text>
</comment>
<evidence type="ECO:0000256" key="7">
    <source>
        <dbReference type="ARBA" id="ARBA00022679"/>
    </source>
</evidence>
<dbReference type="BRENDA" id="2.6.1.B21">
    <property type="organism ID" value="14861"/>
</dbReference>
<dbReference type="PDBsum" id="6H65"/>
<evidence type="ECO:0000256" key="8">
    <source>
        <dbReference type="ARBA" id="ARBA00022898"/>
    </source>
</evidence>
<dbReference type="GO" id="GO:0052656">
    <property type="term" value="F:L-isoleucine-2-oxoglutarate transaminase activity"/>
    <property type="evidence" value="ECO:0007669"/>
    <property type="project" value="RHEA"/>
</dbReference>
<dbReference type="BRENDA" id="2.6.1.42">
    <property type="organism ID" value="14861"/>
</dbReference>
<protein>
    <recommendedName>
        <fullName evidence="12">Branched-chain-amino-acid aminotransferase</fullName>
        <shortName evidence="12">BCAT</shortName>
        <ecNumber evidence="12">2.6.1.42</ecNumber>
    </recommendedName>
</protein>
<evidence type="ECO:0000256" key="3">
    <source>
        <dbReference type="ARBA" id="ARBA00004931"/>
    </source>
</evidence>
<keyword evidence="8 12" id="KW-0663">Pyridoxal phosphate</keyword>
<dbReference type="OrthoDB" id="9804984at2"/>
<dbReference type="SUPFAM" id="SSF56752">
    <property type="entry name" value="D-aminoacid aminotransferase-like PLP-dependent enzymes"/>
    <property type="match status" value="1"/>
</dbReference>
<dbReference type="InterPro" id="IPR043132">
    <property type="entry name" value="BCAT-like_C"/>
</dbReference>
<dbReference type="NCBIfam" id="NF005146">
    <property type="entry name" value="PRK06606.1"/>
    <property type="match status" value="1"/>
</dbReference>
<keyword evidence="12" id="KW-0100">Branched-chain amino acid biosynthesis</keyword>
<feature type="binding site" evidence="15">
    <location>
        <position position="228"/>
    </location>
    <ligand>
        <name>pyridoxal 5'-phosphate</name>
        <dbReference type="ChEBI" id="CHEBI:597326"/>
    </ligand>
</feature>
<keyword evidence="6 12" id="KW-0032">Aminotransferase</keyword>
<keyword evidence="15" id="KW-0002">3D-structure</keyword>
<evidence type="ECO:0000256" key="12">
    <source>
        <dbReference type="RuleBase" id="RU364094"/>
    </source>
</evidence>
<feature type="binding site" evidence="15">
    <location>
        <position position="172"/>
    </location>
    <ligand>
        <name>pyridoxal 5'-phosphate</name>
        <dbReference type="ChEBI" id="CHEBI:597326"/>
    </ligand>
</feature>
<evidence type="ECO:0000256" key="9">
    <source>
        <dbReference type="ARBA" id="ARBA00048212"/>
    </source>
</evidence>
<dbReference type="Gene3D" id="3.30.470.10">
    <property type="match status" value="1"/>
</dbReference>
<feature type="binding site" evidence="15">
    <location>
        <position position="266"/>
    </location>
    <ligand>
        <name>pyridoxal 5'-phosphate</name>
        <dbReference type="ChEBI" id="CHEBI:597326"/>
    </ligand>
</feature>
<dbReference type="EC" id="2.6.1.42" evidence="12"/>
<dbReference type="InterPro" id="IPR001544">
    <property type="entry name" value="Aminotrans_IV"/>
</dbReference>
<comment type="catalytic activity">
    <reaction evidence="11 12">
        <text>L-leucine + 2-oxoglutarate = 4-methyl-2-oxopentanoate + L-glutamate</text>
        <dbReference type="Rhea" id="RHEA:18321"/>
        <dbReference type="ChEBI" id="CHEBI:16810"/>
        <dbReference type="ChEBI" id="CHEBI:17865"/>
        <dbReference type="ChEBI" id="CHEBI:29985"/>
        <dbReference type="ChEBI" id="CHEBI:57427"/>
        <dbReference type="EC" id="2.6.1.42"/>
    </reaction>
</comment>
<dbReference type="PDB" id="6H65">
    <property type="method" value="X-ray"/>
    <property type="resolution" value="2.35 A"/>
    <property type="chains" value="A/B/C/D/E/F=1-317"/>
</dbReference>
<feature type="binding site" evidence="15">
    <location>
        <position position="69"/>
    </location>
    <ligand>
        <name>pyridoxal 5'-phosphate</name>
        <dbReference type="ChEBI" id="CHEBI:597326"/>
    </ligand>
</feature>
<dbReference type="AlphaFoldDB" id="D0LR31"/>
<dbReference type="EMBL" id="CP001804">
    <property type="protein sequence ID" value="ACY15539.1"/>
    <property type="molecule type" value="Genomic_DNA"/>
</dbReference>
<comment type="pathway">
    <text evidence="2 12">Amino-acid biosynthesis; L-isoleucine biosynthesis; L-isoleucine from 2-oxobutanoate: step 4/4.</text>
</comment>
<sequence length="317" mass="35615">MLEISKVTPKAPPRYGWMNGQCIPWDQCSLHVSTQAAFFGASLFEGVRAYWNAEREQLYVFRLDEHLRRLEQSAKMLRMKLSMPIADIRQGVLELLRANEFRSDVHLYVASYFGINHDPDPLFPTDDTGVYVTGTAVSRLPLVHTGISACMSSWRRISDDSVPPRIKIGANYQNSRLAQTEARVNGYHTSVLLNSRGKVSETPGACLLMVRDGRVISPPVTADILESVTRKTLMSLSEAELDSPVIERDMDRTELYIAEEVFLCGTIAEILPVTTIDRIQVGDGEVGPVTRRLQELYFGVTSGQLEAYKSWLLPVYE</sequence>
<comment type="cofactor">
    <cofactor evidence="1 12">
        <name>pyridoxal 5'-phosphate</name>
        <dbReference type="ChEBI" id="CHEBI:597326"/>
    </cofactor>
</comment>
<dbReference type="HOGENOM" id="CLU_020844_3_1_7"/>